<keyword evidence="3" id="KW-1185">Reference proteome</keyword>
<evidence type="ECO:0000313" key="2">
    <source>
        <dbReference type="EMBL" id="KAJ5734212.1"/>
    </source>
</evidence>
<dbReference type="Proteomes" id="UP001215712">
    <property type="component" value="Unassembled WGS sequence"/>
</dbReference>
<comment type="caution">
    <text evidence="2">The sequence shown here is derived from an EMBL/GenBank/DDBJ whole genome shotgun (WGS) entry which is preliminary data.</text>
</comment>
<dbReference type="EMBL" id="JAQJAN010000003">
    <property type="protein sequence ID" value="KAJ5734212.1"/>
    <property type="molecule type" value="Genomic_DNA"/>
</dbReference>
<sequence length="337" mass="37200">MAPTHLTTAIYNARSASNNVNNVTGTTADYFAAQWMNPSDIFSILLLLGPEVIQQAVAQLAGCRITPVAFSFGWVAYAVRALLSAVGDGRLMPPIENTSTMVISADHGHSWTTSSWILGRLLRDISDKVDKEMSGEAPHRSTGTWSDWHPSFWRSILFCGHTPKSAEPKPPTQPWEALRIAIYEVADEENIMHGMPKKDAIWFSGFAVILIQLTIAMIPWIIHDEWGTFQITCYGIFLALLGSSLPQWRREKWACPKKGGPTITLTEGNGSRFAMVILGRKGVGLHFPILARGSRTAPASLTTRLATSLLAINWIALLITATGLQIETWCEFIDSFF</sequence>
<name>A0AAD6HSX7_9EURO</name>
<reference evidence="2" key="2">
    <citation type="submission" date="2023-01" db="EMBL/GenBank/DDBJ databases">
        <authorList>
            <person name="Petersen C."/>
        </authorList>
    </citation>
    <scope>NUCLEOTIDE SEQUENCE</scope>
    <source>
        <strain evidence="2">IBT 17514</strain>
    </source>
</reference>
<feature type="transmembrane region" description="Helical" evidence="1">
    <location>
        <begin position="200"/>
        <end position="222"/>
    </location>
</feature>
<accession>A0AAD6HSX7</accession>
<evidence type="ECO:0000256" key="1">
    <source>
        <dbReference type="SAM" id="Phobius"/>
    </source>
</evidence>
<keyword evidence="1" id="KW-0812">Transmembrane</keyword>
<dbReference type="AlphaFoldDB" id="A0AAD6HSX7"/>
<reference evidence="2" key="1">
    <citation type="journal article" date="2023" name="IMA Fungus">
        <title>Comparative genomic study of the Penicillium genus elucidates a diverse pangenome and 15 lateral gene transfer events.</title>
        <authorList>
            <person name="Petersen C."/>
            <person name="Sorensen T."/>
            <person name="Nielsen M.R."/>
            <person name="Sondergaard T.E."/>
            <person name="Sorensen J.L."/>
            <person name="Fitzpatrick D.A."/>
            <person name="Frisvad J.C."/>
            <person name="Nielsen K.L."/>
        </authorList>
    </citation>
    <scope>NUCLEOTIDE SEQUENCE</scope>
    <source>
        <strain evidence="2">IBT 17514</strain>
    </source>
</reference>
<evidence type="ECO:0000313" key="3">
    <source>
        <dbReference type="Proteomes" id="UP001215712"/>
    </source>
</evidence>
<feature type="transmembrane region" description="Helical" evidence="1">
    <location>
        <begin position="228"/>
        <end position="248"/>
    </location>
</feature>
<proteinExistence type="predicted"/>
<protein>
    <submittedName>
        <fullName evidence="2">Uncharacterized protein</fullName>
    </submittedName>
</protein>
<keyword evidence="1" id="KW-1133">Transmembrane helix</keyword>
<keyword evidence="1" id="KW-0472">Membrane</keyword>
<gene>
    <name evidence="2" type="ORF">N7493_002998</name>
</gene>
<organism evidence="2 3">
    <name type="scientific">Penicillium malachiteum</name>
    <dbReference type="NCBI Taxonomy" id="1324776"/>
    <lineage>
        <taxon>Eukaryota</taxon>
        <taxon>Fungi</taxon>
        <taxon>Dikarya</taxon>
        <taxon>Ascomycota</taxon>
        <taxon>Pezizomycotina</taxon>
        <taxon>Eurotiomycetes</taxon>
        <taxon>Eurotiomycetidae</taxon>
        <taxon>Eurotiales</taxon>
        <taxon>Aspergillaceae</taxon>
        <taxon>Penicillium</taxon>
    </lineage>
</organism>